<name>A0AAV4Y7Z2_CAEEX</name>
<dbReference type="Proteomes" id="UP001054945">
    <property type="component" value="Unassembled WGS sequence"/>
</dbReference>
<reference evidence="2 3" key="1">
    <citation type="submission" date="2021-06" db="EMBL/GenBank/DDBJ databases">
        <title>Caerostris extrusa draft genome.</title>
        <authorList>
            <person name="Kono N."/>
            <person name="Arakawa K."/>
        </authorList>
    </citation>
    <scope>NUCLEOTIDE SEQUENCE [LARGE SCALE GENOMIC DNA]</scope>
</reference>
<evidence type="ECO:0000313" key="3">
    <source>
        <dbReference type="Proteomes" id="UP001054945"/>
    </source>
</evidence>
<dbReference type="EMBL" id="BPLR01001422">
    <property type="protein sequence ID" value="GIZ02259.1"/>
    <property type="molecule type" value="Genomic_DNA"/>
</dbReference>
<keyword evidence="3" id="KW-1185">Reference proteome</keyword>
<evidence type="ECO:0000313" key="2">
    <source>
        <dbReference type="EMBL" id="GIZ02259.1"/>
    </source>
</evidence>
<feature type="compositionally biased region" description="Basic and acidic residues" evidence="1">
    <location>
        <begin position="23"/>
        <end position="49"/>
    </location>
</feature>
<proteinExistence type="predicted"/>
<dbReference type="AlphaFoldDB" id="A0AAV4Y7Z2"/>
<gene>
    <name evidence="2" type="ORF">CEXT_607601</name>
</gene>
<organism evidence="2 3">
    <name type="scientific">Caerostris extrusa</name>
    <name type="common">Bark spider</name>
    <name type="synonym">Caerostris bankana</name>
    <dbReference type="NCBI Taxonomy" id="172846"/>
    <lineage>
        <taxon>Eukaryota</taxon>
        <taxon>Metazoa</taxon>
        <taxon>Ecdysozoa</taxon>
        <taxon>Arthropoda</taxon>
        <taxon>Chelicerata</taxon>
        <taxon>Arachnida</taxon>
        <taxon>Araneae</taxon>
        <taxon>Araneomorphae</taxon>
        <taxon>Entelegynae</taxon>
        <taxon>Araneoidea</taxon>
        <taxon>Araneidae</taxon>
        <taxon>Caerostris</taxon>
    </lineage>
</organism>
<protein>
    <submittedName>
        <fullName evidence="2">Uncharacterized protein</fullName>
    </submittedName>
</protein>
<feature type="region of interest" description="Disordered" evidence="1">
    <location>
        <begin position="1"/>
        <end position="49"/>
    </location>
</feature>
<accession>A0AAV4Y7Z2</accession>
<evidence type="ECO:0000256" key="1">
    <source>
        <dbReference type="SAM" id="MobiDB-lite"/>
    </source>
</evidence>
<sequence>MAWSTDTNNNDRDQGRGILVREPSTDRSSDTESCDDSDHSDPPEGGSDRVRLLRKMNSEGMSPQELPPLKDRARYKYFFIHHIIPLCQKHKCSNLHFFGLSASWILTWQSKFVRNFKRRFTFHAHSKPCPCHARYWNVQLHMKVQIYTFWVYQLVGSITLKSKFLRNVNGNPFLKSLILVMAVT</sequence>
<comment type="caution">
    <text evidence="2">The sequence shown here is derived from an EMBL/GenBank/DDBJ whole genome shotgun (WGS) entry which is preliminary data.</text>
</comment>